<dbReference type="PRINTS" id="PR00348">
    <property type="entry name" value="UBIQUITIN"/>
</dbReference>
<dbReference type="EMBL" id="CAJFDI010000004">
    <property type="protein sequence ID" value="CAD5225914.1"/>
    <property type="molecule type" value="Genomic_DNA"/>
</dbReference>
<dbReference type="InterPro" id="IPR050158">
    <property type="entry name" value="Ubiquitin_ubiquitin-like"/>
</dbReference>
<feature type="domain" description="Ubiquitin-like" evidence="1">
    <location>
        <begin position="57"/>
        <end position="129"/>
    </location>
</feature>
<proteinExistence type="predicted"/>
<dbReference type="AlphaFoldDB" id="A0A1I7RI28"/>
<reference evidence="2" key="2">
    <citation type="submission" date="2020-09" db="EMBL/GenBank/DDBJ databases">
        <authorList>
            <person name="Kikuchi T."/>
        </authorList>
    </citation>
    <scope>NUCLEOTIDE SEQUENCE</scope>
    <source>
        <strain evidence="2">Ka4C1</strain>
    </source>
</reference>
<evidence type="ECO:0000259" key="1">
    <source>
        <dbReference type="PROSITE" id="PS50053"/>
    </source>
</evidence>
<dbReference type="Pfam" id="PF00240">
    <property type="entry name" value="ubiquitin"/>
    <property type="match status" value="1"/>
</dbReference>
<organism evidence="3 5">
    <name type="scientific">Bursaphelenchus xylophilus</name>
    <name type="common">Pinewood nematode worm</name>
    <name type="synonym">Aphelenchoides xylophilus</name>
    <dbReference type="NCBI Taxonomy" id="6326"/>
    <lineage>
        <taxon>Eukaryota</taxon>
        <taxon>Metazoa</taxon>
        <taxon>Ecdysozoa</taxon>
        <taxon>Nematoda</taxon>
        <taxon>Chromadorea</taxon>
        <taxon>Rhabditida</taxon>
        <taxon>Tylenchina</taxon>
        <taxon>Tylenchomorpha</taxon>
        <taxon>Aphelenchoidea</taxon>
        <taxon>Aphelenchoididae</taxon>
        <taxon>Bursaphelenchus</taxon>
    </lineage>
</organism>
<accession>A0A1I7RI28</accession>
<dbReference type="SUPFAM" id="SSF54236">
    <property type="entry name" value="Ubiquitin-like"/>
    <property type="match status" value="1"/>
</dbReference>
<dbReference type="eggNOG" id="KOG0001">
    <property type="taxonomic scope" value="Eukaryota"/>
</dbReference>
<dbReference type="WBParaSite" id="BXY_0035700.1">
    <property type="protein sequence ID" value="BXY_0035700.1"/>
    <property type="gene ID" value="BXY_0035700"/>
</dbReference>
<keyword evidence="4" id="KW-1185">Reference proteome</keyword>
<dbReference type="EMBL" id="CAJFCV020000004">
    <property type="protein sequence ID" value="CAG9115198.1"/>
    <property type="molecule type" value="Genomic_DNA"/>
</dbReference>
<dbReference type="InterPro" id="IPR019956">
    <property type="entry name" value="Ubiquitin_dom"/>
</dbReference>
<evidence type="ECO:0000313" key="3">
    <source>
        <dbReference type="Proteomes" id="UP000095284"/>
    </source>
</evidence>
<name>A0A1I7RI28_BURXY</name>
<dbReference type="PROSITE" id="PS50053">
    <property type="entry name" value="UBIQUITIN_2"/>
    <property type="match status" value="1"/>
</dbReference>
<dbReference type="Proteomes" id="UP000582659">
    <property type="component" value="Unassembled WGS sequence"/>
</dbReference>
<dbReference type="PANTHER" id="PTHR10666">
    <property type="entry name" value="UBIQUITIN"/>
    <property type="match status" value="1"/>
</dbReference>
<dbReference type="InterPro" id="IPR029071">
    <property type="entry name" value="Ubiquitin-like_domsf"/>
</dbReference>
<dbReference type="InterPro" id="IPR000626">
    <property type="entry name" value="Ubiquitin-like_dom"/>
</dbReference>
<dbReference type="SMR" id="A0A1I7RI28"/>
<dbReference type="FunFam" id="3.10.20.90:FF:000211">
    <property type="entry name" value="Polyubiquitin 9"/>
    <property type="match status" value="1"/>
</dbReference>
<reference evidence="5" key="1">
    <citation type="submission" date="2016-11" db="UniProtKB">
        <authorList>
            <consortium name="WormBaseParasite"/>
        </authorList>
    </citation>
    <scope>IDENTIFICATION</scope>
</reference>
<sequence length="129" mass="14526">MKITVETSAGKKVAVDVDENEAENTKIAFVREPDFGIRMLVSVKKAAKQYAVCEDTFQIFVTTLVGKTFTLNVKASDTTENVKAKIQDQHGTPPDMQRLMFKGTELRGNLRLREYSIHNGDTLHLLLRL</sequence>
<dbReference type="Proteomes" id="UP000659654">
    <property type="component" value="Unassembled WGS sequence"/>
</dbReference>
<evidence type="ECO:0000313" key="2">
    <source>
        <dbReference type="EMBL" id="CAD5225914.1"/>
    </source>
</evidence>
<evidence type="ECO:0000313" key="4">
    <source>
        <dbReference type="Proteomes" id="UP000659654"/>
    </source>
</evidence>
<dbReference type="OrthoDB" id="428577at2759"/>
<dbReference type="Gene3D" id="3.10.20.90">
    <property type="entry name" value="Phosphatidylinositol 3-kinase Catalytic Subunit, Chain A, domain 1"/>
    <property type="match status" value="1"/>
</dbReference>
<dbReference type="SMART" id="SM00213">
    <property type="entry name" value="UBQ"/>
    <property type="match status" value="1"/>
</dbReference>
<dbReference type="Proteomes" id="UP000095284">
    <property type="component" value="Unplaced"/>
</dbReference>
<protein>
    <submittedName>
        <fullName evidence="2">(pine wood nematode) hypothetical protein</fullName>
    </submittedName>
    <submittedName>
        <fullName evidence="5">Ubiquitin-like domain-containing protein</fullName>
    </submittedName>
</protein>
<gene>
    <name evidence="2" type="ORF">BXYJ_LOCUS8783</name>
</gene>
<evidence type="ECO:0000313" key="5">
    <source>
        <dbReference type="WBParaSite" id="BXY_0035700.1"/>
    </source>
</evidence>